<organism evidence="3">
    <name type="scientific">Metarhizium acridum (strain CQMa 102)</name>
    <dbReference type="NCBI Taxonomy" id="655827"/>
    <lineage>
        <taxon>Eukaryota</taxon>
        <taxon>Fungi</taxon>
        <taxon>Dikarya</taxon>
        <taxon>Ascomycota</taxon>
        <taxon>Pezizomycotina</taxon>
        <taxon>Sordariomycetes</taxon>
        <taxon>Hypocreomycetidae</taxon>
        <taxon>Hypocreales</taxon>
        <taxon>Clavicipitaceae</taxon>
        <taxon>Metarhizium</taxon>
    </lineage>
</organism>
<keyword evidence="3" id="KW-1185">Reference proteome</keyword>
<proteinExistence type="predicted"/>
<dbReference type="Pfam" id="PF14518">
    <property type="entry name" value="Haem_oxygenas_2"/>
    <property type="match status" value="1"/>
</dbReference>
<gene>
    <name evidence="2" type="ORF">MAC_09699</name>
</gene>
<dbReference type="Proteomes" id="UP000002499">
    <property type="component" value="Unassembled WGS sequence"/>
</dbReference>
<dbReference type="HOGENOM" id="CLU_003680_0_0_1"/>
<dbReference type="AlphaFoldDB" id="E9EIK1"/>
<reference evidence="2 3" key="1">
    <citation type="journal article" date="2011" name="PLoS Genet.">
        <title>Genome sequencing and comparative transcriptomics of the model entomopathogenic fungi Metarhizium anisopliae and M. acridum.</title>
        <authorList>
            <person name="Gao Q."/>
            <person name="Jin K."/>
            <person name="Ying S.H."/>
            <person name="Zhang Y."/>
            <person name="Xiao G."/>
            <person name="Shang Y."/>
            <person name="Duan Z."/>
            <person name="Hu X."/>
            <person name="Xie X.Q."/>
            <person name="Zhou G."/>
            <person name="Peng G."/>
            <person name="Luo Z."/>
            <person name="Huang W."/>
            <person name="Wang B."/>
            <person name="Fang W."/>
            <person name="Wang S."/>
            <person name="Zhong Y."/>
            <person name="Ma L.J."/>
            <person name="St Leger R.J."/>
            <person name="Zhao G.P."/>
            <person name="Pei Y."/>
            <person name="Feng M.G."/>
            <person name="Xia Y."/>
            <person name="Wang C."/>
        </authorList>
    </citation>
    <scope>NUCLEOTIDE SEQUENCE [LARGE SCALE GENOMIC DNA]</scope>
    <source>
        <strain evidence="2 3">CQMa 102</strain>
    </source>
</reference>
<dbReference type="eggNOG" id="ENOG502QVWE">
    <property type="taxonomic scope" value="Eukaryota"/>
</dbReference>
<dbReference type="OrthoDB" id="10057598at2759"/>
<dbReference type="InParanoid" id="E9EIK1"/>
<dbReference type="Gene3D" id="1.20.910.10">
    <property type="entry name" value="Heme oxygenase-like"/>
    <property type="match status" value="1"/>
</dbReference>
<dbReference type="GeneID" id="19254010"/>
<keyword evidence="1" id="KW-0472">Membrane</keyword>
<dbReference type="OMA" id="QQAPVKF"/>
<name>E9EIK1_METAQ</name>
<protein>
    <submittedName>
        <fullName evidence="2">Uncharacterized protein</fullName>
    </submittedName>
</protein>
<dbReference type="SMART" id="SM01236">
    <property type="entry name" value="Haem_oxygenase_2"/>
    <property type="match status" value="1"/>
</dbReference>
<dbReference type="InterPro" id="IPR016084">
    <property type="entry name" value="Haem_Oase-like_multi-hlx"/>
</dbReference>
<sequence>MDLPDAFVILHYPFVLPLAVLLPALIYCLGLTRRKDLSALANNVQITKSKDVKRSRSNIRDPKPTQWYRNMFFKLQHLEDHPEILEPARDELLAMFSQGLMLALKEPRDSILRIEQYNAKSVWSFLEDERIRILDEWASYLERRRQGQGPELFGTAEAAKAWLVQQAPVKFVDGAWLGHVHKITTPFALRGVTKDAWQVLSEELGDGDLSKHHVHLYRKLLEDVGCPLPEGHSADFINFCDWDGMDNGGAWEAAVAQLLISLFPNEFLPEILGYNMQFEMVTLNTMQAAHELKDLGIDPYYFLIHIAIDNADSGHTAMATHAVTRYLEMVRATEGETASEQAWKRVQVGFILSQTQGDHSCKRESPGASMMTMAASGLTRPSTSNVLLDPLSTEVTGIFRAKALVSQQFHCQSRVRIGAHTLSGWLDPNKWKHPNLQHQLELLDALSRTKPWIIPGASNKSLLVRELSWGGRMFGAFTHNEVATLCSWIDALGPENRASVYWRFTRRKPLATRNAVAELRDPVCHHPFVFPAGSHAVATAEMASQEVDFHIEPWKTQQPLNSPSVDRLPDIIALWFAHISLLENTINVPSRTACPLHASILRLLRAQAGFEAETAVVAGMDELRRHSHTSLIDVGLELVHQVDQSANATPASLQDVFSLAASQGQGDESARLANDLLRWSVRPVANLGLLLGLALAFLEFKKAIARAPELLGRETRLALEAIVAREKTSLEDCAQELRNTDMGQYKNLERGFRIGMTSLQKCL</sequence>
<dbReference type="EMBL" id="GL698643">
    <property type="protein sequence ID" value="EFY84254.1"/>
    <property type="molecule type" value="Genomic_DNA"/>
</dbReference>
<keyword evidence="1" id="KW-1133">Transmembrane helix</keyword>
<evidence type="ECO:0000313" key="3">
    <source>
        <dbReference type="Proteomes" id="UP000002499"/>
    </source>
</evidence>
<accession>E9EIK1</accession>
<keyword evidence="1" id="KW-0812">Transmembrane</keyword>
<dbReference type="KEGG" id="maw:19254010"/>
<feature type="transmembrane region" description="Helical" evidence="1">
    <location>
        <begin position="6"/>
        <end position="29"/>
    </location>
</feature>
<evidence type="ECO:0000256" key="1">
    <source>
        <dbReference type="SAM" id="Phobius"/>
    </source>
</evidence>
<evidence type="ECO:0000313" key="2">
    <source>
        <dbReference type="EMBL" id="EFY84254.1"/>
    </source>
</evidence>